<dbReference type="STRING" id="313628.LNTAR_23714"/>
<keyword evidence="3 4" id="KW-0408">Iron</keyword>
<dbReference type="PANTHER" id="PTHR33546:SF1">
    <property type="entry name" value="LARGE, MULTIFUNCTIONAL SECRETED PROTEIN"/>
    <property type="match status" value="1"/>
</dbReference>
<evidence type="ECO:0000259" key="6">
    <source>
        <dbReference type="PROSITE" id="PS51007"/>
    </source>
</evidence>
<dbReference type="eggNOG" id="COG2133">
    <property type="taxonomic scope" value="Bacteria"/>
</dbReference>
<proteinExistence type="predicted"/>
<comment type="caution">
    <text evidence="7">The sequence shown here is derived from an EMBL/GenBank/DDBJ whole genome shotgun (WGS) entry which is preliminary data.</text>
</comment>
<keyword evidence="8" id="KW-1185">Reference proteome</keyword>
<dbReference type="PROSITE" id="PS51007">
    <property type="entry name" value="CYTC"/>
    <property type="match status" value="1"/>
</dbReference>
<evidence type="ECO:0000256" key="4">
    <source>
        <dbReference type="PROSITE-ProRule" id="PRU00433"/>
    </source>
</evidence>
<name>A6DS70_9BACT</name>
<accession>A6DS70</accession>
<keyword evidence="1 4" id="KW-0349">Heme</keyword>
<dbReference type="InterPro" id="IPR009056">
    <property type="entry name" value="Cyt_c-like_dom"/>
</dbReference>
<dbReference type="SUPFAM" id="SSF63829">
    <property type="entry name" value="Calcium-dependent phosphotriesterase"/>
    <property type="match status" value="1"/>
</dbReference>
<dbReference type="InterPro" id="IPR011042">
    <property type="entry name" value="6-blade_b-propeller_TolB-like"/>
</dbReference>
<dbReference type="Pfam" id="PF00034">
    <property type="entry name" value="Cytochrom_C"/>
    <property type="match status" value="1"/>
</dbReference>
<sequence length="855" mass="96634">MKVLLCILLFLGFQLSSAENYGPFVEKNFPFVQSALIADSQAPFPNTNTSSRAVLIQLGEKTWASFDTELMRISAIWKGSFDLNSMSQISYPNKGAKSSTFPKIKGDLLFASPMQRGPSLSLDHQDKRKVPLGLHKNLNWQGLQTSHNKVILNYQLQDLKIKEFLSLDSMGIFSRNFQLSHKQNISLLLFQKSSYKNLRKVGSTYQVDDGNEQLKLFATSGDFTLDKGGRLFLRNPQKTNFEVRFSYETAKLDKVLSSDSPSFQVSKKLRWPQKIQTKAKISASNQAYVVDEIELPKNNPWQRSLRLASLDFFSDGRAAAVTFDGDVWLIDGLKGDMKTITWKRFASGLYSPLSLKIHKNKIYILGRDQITRLHDTDNNGEADYYENFCNLFDHSLNTRNFAMDMVFDENGDIYIARGGILDKKDKYAQKPFKIPTDTGSILKISKEGKYIETFADGFREPFLAYNPLTQQLFANDQQGHFVPSSPLIKIQAADFAGFQPANHRKVVKTHQPFVWLPHRVEPSCVGMNFVNSQNLGPINHRMISHSYSKGRSLLMYEGKGFGAAVILPYSTHFPLLKGTIHPLDGSLFLTGFKIYSNRLAPNSGLARIRYTKKPVNFPLRVQVYKEGLELTFDEALDENSDLNLKSYTFKRWKYKRSSRYGSGHFKLTGEAGEESLLASQAILSQDKKSLMLIIPGMTACDQFTVNYSFKKGQNYIKDTIYLTLDHFQPIPTQHYAFTEVKKHDLKQVKFANTAKRKASATHGKELLLKNACIACHSLDGSQEGKLGPSFKGMFGSTRNFEKAKSLKANEDFIKESLIFPNKKVAKGYAVAMASYAGILSDSDMESIILYLKTLK</sequence>
<dbReference type="InterPro" id="IPR046476">
    <property type="entry name" value="DUF6797"/>
</dbReference>
<evidence type="ECO:0000256" key="2">
    <source>
        <dbReference type="ARBA" id="ARBA00022723"/>
    </source>
</evidence>
<organism evidence="7 8">
    <name type="scientific">Lentisphaera araneosa HTCC2155</name>
    <dbReference type="NCBI Taxonomy" id="313628"/>
    <lineage>
        <taxon>Bacteria</taxon>
        <taxon>Pseudomonadati</taxon>
        <taxon>Lentisphaerota</taxon>
        <taxon>Lentisphaeria</taxon>
        <taxon>Lentisphaerales</taxon>
        <taxon>Lentisphaeraceae</taxon>
        <taxon>Lentisphaera</taxon>
    </lineage>
</organism>
<evidence type="ECO:0000256" key="5">
    <source>
        <dbReference type="SAM" id="SignalP"/>
    </source>
</evidence>
<dbReference type="PANTHER" id="PTHR33546">
    <property type="entry name" value="LARGE, MULTIFUNCTIONAL SECRETED PROTEIN-RELATED"/>
    <property type="match status" value="1"/>
</dbReference>
<reference evidence="7 8" key="1">
    <citation type="journal article" date="2010" name="J. Bacteriol.">
        <title>Genome sequence of Lentisphaera araneosa HTCC2155T, the type species of the order Lentisphaerales in the phylum Lentisphaerae.</title>
        <authorList>
            <person name="Thrash J.C."/>
            <person name="Cho J.C."/>
            <person name="Vergin K.L."/>
            <person name="Morris R.M."/>
            <person name="Giovannoni S.J."/>
        </authorList>
    </citation>
    <scope>NUCLEOTIDE SEQUENCE [LARGE SCALE GENOMIC DNA]</scope>
    <source>
        <strain evidence="7 8">HTCC2155</strain>
    </source>
</reference>
<dbReference type="EMBL" id="ABCK01000028">
    <property type="protein sequence ID" value="EDM25530.1"/>
    <property type="molecule type" value="Genomic_DNA"/>
</dbReference>
<dbReference type="Proteomes" id="UP000004947">
    <property type="component" value="Unassembled WGS sequence"/>
</dbReference>
<keyword evidence="5" id="KW-0732">Signal</keyword>
<dbReference type="Gene3D" id="1.10.760.10">
    <property type="entry name" value="Cytochrome c-like domain"/>
    <property type="match status" value="1"/>
</dbReference>
<dbReference type="GO" id="GO:0046872">
    <property type="term" value="F:metal ion binding"/>
    <property type="evidence" value="ECO:0007669"/>
    <property type="project" value="UniProtKB-KW"/>
</dbReference>
<dbReference type="GO" id="GO:0020037">
    <property type="term" value="F:heme binding"/>
    <property type="evidence" value="ECO:0007669"/>
    <property type="project" value="InterPro"/>
</dbReference>
<dbReference type="SUPFAM" id="SSF46626">
    <property type="entry name" value="Cytochrome c"/>
    <property type="match status" value="1"/>
</dbReference>
<gene>
    <name evidence="7" type="ORF">LNTAR_23714</name>
</gene>
<evidence type="ECO:0000256" key="3">
    <source>
        <dbReference type="ARBA" id="ARBA00023004"/>
    </source>
</evidence>
<evidence type="ECO:0000313" key="8">
    <source>
        <dbReference type="Proteomes" id="UP000004947"/>
    </source>
</evidence>
<feature type="signal peptide" evidence="5">
    <location>
        <begin position="1"/>
        <end position="18"/>
    </location>
</feature>
<feature type="chain" id="PRO_5002691398" evidence="5">
    <location>
        <begin position="19"/>
        <end position="855"/>
    </location>
</feature>
<protein>
    <submittedName>
        <fullName evidence="7">Putative large multi-functional protein</fullName>
    </submittedName>
</protein>
<dbReference type="GO" id="GO:0009055">
    <property type="term" value="F:electron transfer activity"/>
    <property type="evidence" value="ECO:0007669"/>
    <property type="project" value="InterPro"/>
</dbReference>
<dbReference type="eggNOG" id="COG2010">
    <property type="taxonomic scope" value="Bacteria"/>
</dbReference>
<dbReference type="Pfam" id="PF20601">
    <property type="entry name" value="DUF6797"/>
    <property type="match status" value="1"/>
</dbReference>
<feature type="domain" description="Cytochrome c" evidence="6">
    <location>
        <begin position="758"/>
        <end position="855"/>
    </location>
</feature>
<dbReference type="InterPro" id="IPR036909">
    <property type="entry name" value="Cyt_c-like_dom_sf"/>
</dbReference>
<evidence type="ECO:0000256" key="1">
    <source>
        <dbReference type="ARBA" id="ARBA00022617"/>
    </source>
</evidence>
<dbReference type="Gene3D" id="2.120.10.30">
    <property type="entry name" value="TolB, C-terminal domain"/>
    <property type="match status" value="1"/>
</dbReference>
<keyword evidence="2 4" id="KW-0479">Metal-binding</keyword>
<dbReference type="AlphaFoldDB" id="A6DS70"/>
<evidence type="ECO:0000313" key="7">
    <source>
        <dbReference type="EMBL" id="EDM25530.1"/>
    </source>
</evidence>